<dbReference type="Proteomes" id="UP000008237">
    <property type="component" value="Unassembled WGS sequence"/>
</dbReference>
<dbReference type="GO" id="GO:0003676">
    <property type="term" value="F:nucleic acid binding"/>
    <property type="evidence" value="ECO:0007669"/>
    <property type="project" value="InterPro"/>
</dbReference>
<dbReference type="InterPro" id="IPR036397">
    <property type="entry name" value="RNaseH_sf"/>
</dbReference>
<dbReference type="EMBL" id="GL449631">
    <property type="protein sequence ID" value="EFN82446.1"/>
    <property type="molecule type" value="Genomic_DNA"/>
</dbReference>
<keyword evidence="2" id="KW-1185">Reference proteome</keyword>
<dbReference type="AlphaFoldDB" id="E2BPD3"/>
<organism evidence="2">
    <name type="scientific">Harpegnathos saltator</name>
    <name type="common">Jerdon's jumping ant</name>
    <dbReference type="NCBI Taxonomy" id="610380"/>
    <lineage>
        <taxon>Eukaryota</taxon>
        <taxon>Metazoa</taxon>
        <taxon>Ecdysozoa</taxon>
        <taxon>Arthropoda</taxon>
        <taxon>Hexapoda</taxon>
        <taxon>Insecta</taxon>
        <taxon>Pterygota</taxon>
        <taxon>Neoptera</taxon>
        <taxon>Endopterygota</taxon>
        <taxon>Hymenoptera</taxon>
        <taxon>Apocrita</taxon>
        <taxon>Aculeata</taxon>
        <taxon>Formicoidea</taxon>
        <taxon>Formicidae</taxon>
        <taxon>Ponerinae</taxon>
        <taxon>Ponerini</taxon>
        <taxon>Harpegnathos</taxon>
    </lineage>
</organism>
<protein>
    <recommendedName>
        <fullName evidence="3">Histone-lysine N-methyltransferase SETMAR</fullName>
    </recommendedName>
</protein>
<dbReference type="InParanoid" id="E2BPD3"/>
<accession>E2BPD3</accession>
<evidence type="ECO:0000313" key="1">
    <source>
        <dbReference type="EMBL" id="EFN82446.1"/>
    </source>
</evidence>
<evidence type="ECO:0000313" key="2">
    <source>
        <dbReference type="Proteomes" id="UP000008237"/>
    </source>
</evidence>
<sequence>TVNKEYYLSIMHRLREAIRLKRPELWADSSWFLHHDNAPSHTALVL</sequence>
<dbReference type="Gene3D" id="3.30.420.10">
    <property type="entry name" value="Ribonuclease H-like superfamily/Ribonuclease H"/>
    <property type="match status" value="1"/>
</dbReference>
<feature type="non-terminal residue" evidence="1">
    <location>
        <position position="46"/>
    </location>
</feature>
<name>E2BPD3_HARSA</name>
<proteinExistence type="predicted"/>
<evidence type="ECO:0008006" key="3">
    <source>
        <dbReference type="Google" id="ProtNLM"/>
    </source>
</evidence>
<gene>
    <name evidence="1" type="ORF">EAI_08958</name>
</gene>
<feature type="non-terminal residue" evidence="1">
    <location>
        <position position="1"/>
    </location>
</feature>
<reference evidence="1 2" key="1">
    <citation type="journal article" date="2010" name="Science">
        <title>Genomic comparison of the ants Camponotus floridanus and Harpegnathos saltator.</title>
        <authorList>
            <person name="Bonasio R."/>
            <person name="Zhang G."/>
            <person name="Ye C."/>
            <person name="Mutti N.S."/>
            <person name="Fang X."/>
            <person name="Qin N."/>
            <person name="Donahue G."/>
            <person name="Yang P."/>
            <person name="Li Q."/>
            <person name="Li C."/>
            <person name="Zhang P."/>
            <person name="Huang Z."/>
            <person name="Berger S.L."/>
            <person name="Reinberg D."/>
            <person name="Wang J."/>
            <person name="Liebig J."/>
        </authorList>
    </citation>
    <scope>NUCLEOTIDE SEQUENCE [LARGE SCALE GENOMIC DNA]</scope>
    <source>
        <strain evidence="1 2">R22 G/1</strain>
    </source>
</reference>